<feature type="binding site" evidence="9">
    <location>
        <position position="96"/>
    </location>
    <ligand>
        <name>ATP</name>
        <dbReference type="ChEBI" id="CHEBI:30616"/>
    </ligand>
</feature>
<dbReference type="GO" id="GO:0015937">
    <property type="term" value="P:coenzyme A biosynthetic process"/>
    <property type="evidence" value="ECO:0007669"/>
    <property type="project" value="UniProtKB-UniRule"/>
</dbReference>
<name>A0A6C7E704_ILUCY</name>
<organism evidence="11 12">
    <name type="scientific">Ilumatobacter coccineus (strain NBRC 103263 / KCTC 29153 / YM16-304)</name>
    <dbReference type="NCBI Taxonomy" id="1313172"/>
    <lineage>
        <taxon>Bacteria</taxon>
        <taxon>Bacillati</taxon>
        <taxon>Actinomycetota</taxon>
        <taxon>Acidimicrobiia</taxon>
        <taxon>Acidimicrobiales</taxon>
        <taxon>Ilumatobacteraceae</taxon>
        <taxon>Ilumatobacter</taxon>
    </lineage>
</organism>
<dbReference type="Proteomes" id="UP000011863">
    <property type="component" value="Chromosome"/>
</dbReference>
<evidence type="ECO:0000256" key="3">
    <source>
        <dbReference type="ARBA" id="ARBA00022695"/>
    </source>
</evidence>
<dbReference type="NCBIfam" id="TIGR01510">
    <property type="entry name" value="coaD_prev_kdtB"/>
    <property type="match status" value="1"/>
</dbReference>
<dbReference type="Pfam" id="PF01467">
    <property type="entry name" value="CTP_transf_like"/>
    <property type="match status" value="1"/>
</dbReference>
<dbReference type="Gene3D" id="3.40.50.620">
    <property type="entry name" value="HUPs"/>
    <property type="match status" value="1"/>
</dbReference>
<feature type="binding site" evidence="9">
    <location>
        <begin position="6"/>
        <end position="7"/>
    </location>
    <ligand>
        <name>ATP</name>
        <dbReference type="ChEBI" id="CHEBI:30616"/>
    </ligand>
</feature>
<evidence type="ECO:0000256" key="7">
    <source>
        <dbReference type="ARBA" id="ARBA00022993"/>
    </source>
</evidence>
<dbReference type="KEGG" id="aym:YM304_18590"/>
<dbReference type="InterPro" id="IPR001980">
    <property type="entry name" value="PPAT"/>
</dbReference>
<evidence type="ECO:0000256" key="8">
    <source>
        <dbReference type="ARBA" id="ARBA00029346"/>
    </source>
</evidence>
<evidence type="ECO:0000313" key="11">
    <source>
        <dbReference type="EMBL" id="BAN02173.1"/>
    </source>
</evidence>
<feature type="binding site" evidence="9">
    <location>
        <position position="6"/>
    </location>
    <ligand>
        <name>substrate</name>
    </ligand>
</feature>
<feature type="binding site" evidence="9">
    <location>
        <position position="85"/>
    </location>
    <ligand>
        <name>substrate</name>
    </ligand>
</feature>
<evidence type="ECO:0000256" key="1">
    <source>
        <dbReference type="ARBA" id="ARBA00022490"/>
    </source>
</evidence>
<comment type="pathway">
    <text evidence="9">Cofactor biosynthesis; coenzyme A biosynthesis; CoA from (R)-pantothenate: step 4/5.</text>
</comment>
<feature type="domain" description="Cytidyltransferase-like" evidence="10">
    <location>
        <begin position="2"/>
        <end position="130"/>
    </location>
</feature>
<feature type="site" description="Transition state stabilizer" evidence="9">
    <location>
        <position position="14"/>
    </location>
</feature>
<keyword evidence="4 9" id="KW-0547">Nucleotide-binding</keyword>
<proteinExistence type="inferred from homology"/>
<evidence type="ECO:0000256" key="9">
    <source>
        <dbReference type="HAMAP-Rule" id="MF_00151"/>
    </source>
</evidence>
<comment type="catalytic activity">
    <reaction evidence="8 9">
        <text>(R)-4'-phosphopantetheine + ATP + H(+) = 3'-dephospho-CoA + diphosphate</text>
        <dbReference type="Rhea" id="RHEA:19801"/>
        <dbReference type="ChEBI" id="CHEBI:15378"/>
        <dbReference type="ChEBI" id="CHEBI:30616"/>
        <dbReference type="ChEBI" id="CHEBI:33019"/>
        <dbReference type="ChEBI" id="CHEBI:57328"/>
        <dbReference type="ChEBI" id="CHEBI:61723"/>
        <dbReference type="EC" id="2.7.7.3"/>
    </reaction>
</comment>
<dbReference type="AlphaFoldDB" id="A0A6C7E704"/>
<dbReference type="GO" id="GO:0004595">
    <property type="term" value="F:pantetheine-phosphate adenylyltransferase activity"/>
    <property type="evidence" value="ECO:0007669"/>
    <property type="project" value="UniProtKB-UniRule"/>
</dbReference>
<keyword evidence="1 9" id="KW-0963">Cytoplasm</keyword>
<feature type="binding site" evidence="9">
    <location>
        <begin position="86"/>
        <end position="88"/>
    </location>
    <ligand>
        <name>ATP</name>
        <dbReference type="ChEBI" id="CHEBI:30616"/>
    </ligand>
</feature>
<keyword evidence="3 9" id="KW-0548">Nucleotidyltransferase</keyword>
<dbReference type="EMBL" id="AP012057">
    <property type="protein sequence ID" value="BAN02173.1"/>
    <property type="molecule type" value="Genomic_DNA"/>
</dbReference>
<sequence length="159" mass="17173">MLYPGSFDPLHLGHLDVIEQAAELFGGVVVGVLYNFAKDSGLFDVDRRVELVEASTAHLPTVSVEKHTGLTTQAARAVGADFIVKGLRTPGDFEIEQQMAQMNHSTAGVRTVYLPSSAELSFVSSRFVREIAKYGGDVAHLVPTVVAEALATEFADRQQ</sequence>
<keyword evidence="7 9" id="KW-0173">Coenzyme A biosynthesis</keyword>
<dbReference type="PANTHER" id="PTHR21342:SF1">
    <property type="entry name" value="PHOSPHOPANTETHEINE ADENYLYLTRANSFERASE"/>
    <property type="match status" value="1"/>
</dbReference>
<evidence type="ECO:0000313" key="12">
    <source>
        <dbReference type="Proteomes" id="UP000011863"/>
    </source>
</evidence>
<protein>
    <recommendedName>
        <fullName evidence="9">Phosphopantetheine adenylyltransferase</fullName>
        <ecNumber evidence="9">2.7.7.3</ecNumber>
    </recommendedName>
    <alternativeName>
        <fullName evidence="9">Dephospho-CoA pyrophosphorylase</fullName>
    </alternativeName>
    <alternativeName>
        <fullName evidence="9">Pantetheine-phosphate adenylyltransferase</fullName>
        <shortName evidence="9">PPAT</shortName>
    </alternativeName>
</protein>
<dbReference type="EC" id="2.7.7.3" evidence="9"/>
<reference evidence="11 12" key="1">
    <citation type="journal article" date="2013" name="Int. J. Syst. Evol. Microbiol.">
        <title>Ilumatobacter nonamiense sp. nov. and Ilumatobacter coccineum sp. nov., isolated from seashore sand.</title>
        <authorList>
            <person name="Matsumoto A."/>
            <person name="Kasai H."/>
            <person name="Matsuo Y."/>
            <person name="Shizuri Y."/>
            <person name="Ichikawa N."/>
            <person name="Fujita N."/>
            <person name="Omura S."/>
            <person name="Takahashi Y."/>
        </authorList>
    </citation>
    <scope>NUCLEOTIDE SEQUENCE [LARGE SCALE GENOMIC DNA]</scope>
    <source>
        <strain evidence="12">NBRC 103263 / KCTC 29153 / YM16-304</strain>
    </source>
</reference>
<evidence type="ECO:0000256" key="2">
    <source>
        <dbReference type="ARBA" id="ARBA00022679"/>
    </source>
</evidence>
<evidence type="ECO:0000256" key="6">
    <source>
        <dbReference type="ARBA" id="ARBA00022842"/>
    </source>
</evidence>
<feature type="binding site" evidence="9">
    <location>
        <position position="71"/>
    </location>
    <ligand>
        <name>substrate</name>
    </ligand>
</feature>
<comment type="subcellular location">
    <subcellularLocation>
        <location evidence="9">Cytoplasm</location>
    </subcellularLocation>
</comment>
<accession>A0A6C7E704</accession>
<comment type="function">
    <text evidence="9">Reversibly transfers an adenylyl group from ATP to 4'-phosphopantetheine, yielding dephospho-CoA (dPCoA) and pyrophosphate.</text>
</comment>
<comment type="cofactor">
    <cofactor evidence="9">
        <name>Mg(2+)</name>
        <dbReference type="ChEBI" id="CHEBI:18420"/>
    </cofactor>
</comment>
<dbReference type="PANTHER" id="PTHR21342">
    <property type="entry name" value="PHOSPHOPANTETHEINE ADENYLYLTRANSFERASE"/>
    <property type="match status" value="1"/>
</dbReference>
<gene>
    <name evidence="9 11" type="primary">coaD</name>
    <name evidence="11" type="ORF">YM304_18590</name>
</gene>
<dbReference type="HAMAP" id="MF_00151">
    <property type="entry name" value="PPAT_bact"/>
    <property type="match status" value="1"/>
</dbReference>
<dbReference type="UniPathway" id="UPA00241">
    <property type="reaction ID" value="UER00355"/>
</dbReference>
<evidence type="ECO:0000256" key="5">
    <source>
        <dbReference type="ARBA" id="ARBA00022840"/>
    </source>
</evidence>
<feature type="binding site" evidence="9">
    <location>
        <begin position="120"/>
        <end position="126"/>
    </location>
    <ligand>
        <name>ATP</name>
        <dbReference type="ChEBI" id="CHEBI:30616"/>
    </ligand>
</feature>
<feature type="binding site" evidence="9">
    <location>
        <position position="14"/>
    </location>
    <ligand>
        <name>ATP</name>
        <dbReference type="ChEBI" id="CHEBI:30616"/>
    </ligand>
</feature>
<keyword evidence="2 9" id="KW-0808">Transferase</keyword>
<dbReference type="GO" id="GO:0005524">
    <property type="term" value="F:ATP binding"/>
    <property type="evidence" value="ECO:0007669"/>
    <property type="project" value="UniProtKB-KW"/>
</dbReference>
<dbReference type="NCBIfam" id="TIGR00125">
    <property type="entry name" value="cyt_tran_rel"/>
    <property type="match status" value="1"/>
</dbReference>
<keyword evidence="5 9" id="KW-0067">ATP-binding</keyword>
<keyword evidence="6 9" id="KW-0460">Magnesium</keyword>
<feature type="binding site" evidence="9">
    <location>
        <position position="38"/>
    </location>
    <ligand>
        <name>substrate</name>
    </ligand>
</feature>
<dbReference type="InterPro" id="IPR004821">
    <property type="entry name" value="Cyt_trans-like"/>
</dbReference>
<dbReference type="SUPFAM" id="SSF52374">
    <property type="entry name" value="Nucleotidylyl transferase"/>
    <property type="match status" value="1"/>
</dbReference>
<dbReference type="InterPro" id="IPR014729">
    <property type="entry name" value="Rossmann-like_a/b/a_fold"/>
</dbReference>
<comment type="subunit">
    <text evidence="9">Homohexamer.</text>
</comment>
<dbReference type="PRINTS" id="PR01020">
    <property type="entry name" value="LPSBIOSNTHSS"/>
</dbReference>
<dbReference type="GO" id="GO:0005737">
    <property type="term" value="C:cytoplasm"/>
    <property type="evidence" value="ECO:0007669"/>
    <property type="project" value="UniProtKB-SubCell"/>
</dbReference>
<keyword evidence="12" id="KW-1185">Reference proteome</keyword>
<evidence type="ECO:0000256" key="4">
    <source>
        <dbReference type="ARBA" id="ARBA00022741"/>
    </source>
</evidence>
<evidence type="ECO:0000259" key="10">
    <source>
        <dbReference type="Pfam" id="PF01467"/>
    </source>
</evidence>
<comment type="similarity">
    <text evidence="9">Belongs to the bacterial CoaD family.</text>
</comment>
<dbReference type="CDD" id="cd02163">
    <property type="entry name" value="PPAT"/>
    <property type="match status" value="1"/>
</dbReference>